<gene>
    <name evidence="9" type="ORF">AAW51_3567</name>
</gene>
<dbReference type="PANTHER" id="PTHR43133">
    <property type="entry name" value="RNA POLYMERASE ECF-TYPE SIGMA FACTO"/>
    <property type="match status" value="1"/>
</dbReference>
<reference evidence="9 10" key="1">
    <citation type="submission" date="2015-05" db="EMBL/GenBank/DDBJ databases">
        <authorList>
            <person name="Tang B."/>
            <person name="Yu Y."/>
        </authorList>
    </citation>
    <scope>NUCLEOTIDE SEQUENCE [LARGE SCALE GENOMIC DNA]</scope>
    <source>
        <strain evidence="9 10">DSM 7029</strain>
    </source>
</reference>
<dbReference type="Gene3D" id="1.10.1740.10">
    <property type="match status" value="1"/>
</dbReference>
<dbReference type="InterPro" id="IPR000838">
    <property type="entry name" value="RNA_pol_sigma70_ECF_CS"/>
</dbReference>
<dbReference type="InterPro" id="IPR036388">
    <property type="entry name" value="WH-like_DNA-bd_sf"/>
</dbReference>
<dbReference type="GO" id="GO:0016987">
    <property type="term" value="F:sigma factor activity"/>
    <property type="evidence" value="ECO:0007669"/>
    <property type="project" value="UniProtKB-KW"/>
</dbReference>
<dbReference type="InterPro" id="IPR013325">
    <property type="entry name" value="RNA_pol_sigma_r2"/>
</dbReference>
<dbReference type="PROSITE" id="PS01063">
    <property type="entry name" value="SIGMA70_ECF"/>
    <property type="match status" value="1"/>
</dbReference>
<protein>
    <recommendedName>
        <fullName evidence="6">RNA polymerase sigma factor</fullName>
    </recommendedName>
</protein>
<keyword evidence="10" id="KW-1185">Reference proteome</keyword>
<dbReference type="AlphaFoldDB" id="A0A0G3BQJ0"/>
<dbReference type="CDD" id="cd06171">
    <property type="entry name" value="Sigma70_r4"/>
    <property type="match status" value="1"/>
</dbReference>
<feature type="domain" description="RNA polymerase sigma-70 region 2" evidence="7">
    <location>
        <begin position="16"/>
        <end position="83"/>
    </location>
</feature>
<dbReference type="InterPro" id="IPR014284">
    <property type="entry name" value="RNA_pol_sigma-70_dom"/>
</dbReference>
<keyword evidence="2 6" id="KW-0805">Transcription regulation</keyword>
<dbReference type="InterPro" id="IPR039425">
    <property type="entry name" value="RNA_pol_sigma-70-like"/>
</dbReference>
<dbReference type="GO" id="GO:0006352">
    <property type="term" value="P:DNA-templated transcription initiation"/>
    <property type="evidence" value="ECO:0007669"/>
    <property type="project" value="InterPro"/>
</dbReference>
<keyword evidence="3 6" id="KW-0731">Sigma factor</keyword>
<dbReference type="Pfam" id="PF04542">
    <property type="entry name" value="Sigma70_r2"/>
    <property type="match status" value="1"/>
</dbReference>
<feature type="domain" description="RNA polymerase sigma factor 70 region 4 type 2" evidence="8">
    <location>
        <begin position="124"/>
        <end position="176"/>
    </location>
</feature>
<evidence type="ECO:0000256" key="2">
    <source>
        <dbReference type="ARBA" id="ARBA00023015"/>
    </source>
</evidence>
<dbReference type="PATRIC" id="fig|413882.6.peg.3725"/>
<evidence type="ECO:0000259" key="7">
    <source>
        <dbReference type="Pfam" id="PF04542"/>
    </source>
</evidence>
<dbReference type="GO" id="GO:0003677">
    <property type="term" value="F:DNA binding"/>
    <property type="evidence" value="ECO:0007669"/>
    <property type="project" value="UniProtKB-KW"/>
</dbReference>
<dbReference type="KEGG" id="pbh:AAW51_3567"/>
<evidence type="ECO:0000313" key="10">
    <source>
        <dbReference type="Proteomes" id="UP000035352"/>
    </source>
</evidence>
<evidence type="ECO:0000256" key="4">
    <source>
        <dbReference type="ARBA" id="ARBA00023125"/>
    </source>
</evidence>
<evidence type="ECO:0000256" key="3">
    <source>
        <dbReference type="ARBA" id="ARBA00023082"/>
    </source>
</evidence>
<dbReference type="InterPro" id="IPR013249">
    <property type="entry name" value="RNA_pol_sigma70_r4_t2"/>
</dbReference>
<evidence type="ECO:0000256" key="5">
    <source>
        <dbReference type="ARBA" id="ARBA00023163"/>
    </source>
</evidence>
<proteinExistence type="inferred from homology"/>
<accession>A0A0G3BQJ0</accession>
<dbReference type="EMBL" id="CP011371">
    <property type="protein sequence ID" value="AKJ30258.1"/>
    <property type="molecule type" value="Genomic_DNA"/>
</dbReference>
<dbReference type="Gene3D" id="1.10.10.10">
    <property type="entry name" value="Winged helix-like DNA-binding domain superfamily/Winged helix DNA-binding domain"/>
    <property type="match status" value="1"/>
</dbReference>
<organism evidence="9 10">
    <name type="scientific">Caldimonas brevitalea</name>
    <dbReference type="NCBI Taxonomy" id="413882"/>
    <lineage>
        <taxon>Bacteria</taxon>
        <taxon>Pseudomonadati</taxon>
        <taxon>Pseudomonadota</taxon>
        <taxon>Betaproteobacteria</taxon>
        <taxon>Burkholderiales</taxon>
        <taxon>Sphaerotilaceae</taxon>
        <taxon>Caldimonas</taxon>
    </lineage>
</organism>
<evidence type="ECO:0000256" key="1">
    <source>
        <dbReference type="ARBA" id="ARBA00010641"/>
    </source>
</evidence>
<dbReference type="STRING" id="413882.AAW51_3567"/>
<dbReference type="InterPro" id="IPR007627">
    <property type="entry name" value="RNA_pol_sigma70_r2"/>
</dbReference>
<dbReference type="InterPro" id="IPR013324">
    <property type="entry name" value="RNA_pol_sigma_r3/r4-like"/>
</dbReference>
<evidence type="ECO:0000256" key="6">
    <source>
        <dbReference type="RuleBase" id="RU000716"/>
    </source>
</evidence>
<comment type="similarity">
    <text evidence="1 6">Belongs to the sigma-70 factor family. ECF subfamily.</text>
</comment>
<name>A0A0G3BQJ0_9BURK</name>
<evidence type="ECO:0000259" key="8">
    <source>
        <dbReference type="Pfam" id="PF08281"/>
    </source>
</evidence>
<evidence type="ECO:0000313" key="9">
    <source>
        <dbReference type="EMBL" id="AKJ30258.1"/>
    </source>
</evidence>
<dbReference type="SUPFAM" id="SSF88946">
    <property type="entry name" value="Sigma2 domain of RNA polymerase sigma factors"/>
    <property type="match status" value="1"/>
</dbReference>
<dbReference type="NCBIfam" id="TIGR02937">
    <property type="entry name" value="sigma70-ECF"/>
    <property type="match status" value="1"/>
</dbReference>
<keyword evidence="5 6" id="KW-0804">Transcription</keyword>
<sequence>MLARAGLRDRAAFAELYRLSASHLLGVILRIQSRRAQAEEVLQEVYLNIWRAAPGYQAAQSQPMTWLTSIARNRAIDSVRRLQARPQMAEAAAADEEQEIDVTEMYPDPGPGPADLWQQAVAARLLQRCLAGLSAEQQQSLALAYYQGLSHTEVAEQLHAPLGSVKSWVRRGLQALKQCLERAGAEGAV</sequence>
<dbReference type="Pfam" id="PF08281">
    <property type="entry name" value="Sigma70_r4_2"/>
    <property type="match status" value="1"/>
</dbReference>
<dbReference type="Proteomes" id="UP000035352">
    <property type="component" value="Chromosome"/>
</dbReference>
<keyword evidence="4 6" id="KW-0238">DNA-binding</keyword>
<dbReference type="PANTHER" id="PTHR43133:SF62">
    <property type="entry name" value="RNA POLYMERASE SIGMA FACTOR SIGZ"/>
    <property type="match status" value="1"/>
</dbReference>
<dbReference type="SUPFAM" id="SSF88659">
    <property type="entry name" value="Sigma3 and sigma4 domains of RNA polymerase sigma factors"/>
    <property type="match status" value="1"/>
</dbReference>